<gene>
    <name evidence="2" type="ORF">FisN_4Lh256</name>
</gene>
<sequence length="242" mass="27514">MASRLSYSYDPLNWEITVVKNSTGSRTPHHPKQARNGSFLSISSPFRGPKRENSNRFHWSNVKESEQLFDFPQSPMKNAILVSAHSSRKGPFPQKTKQNNLKNKSQRSHASTKVTVSLKPPKTKPGKRKKKKGKNATTAPAQSPSLKATSSTIHSLASARPKTPYKFNVMRKMVWIRPKPDDKFWIRGRIEKCEQSRVDEVGENGKVSSTETVYHVVKCADDGTLYRVQLQHMEQSENLIWL</sequence>
<reference evidence="2 3" key="1">
    <citation type="journal article" date="2015" name="Plant Cell">
        <title>Oil accumulation by the oleaginous diatom Fistulifera solaris as revealed by the genome and transcriptome.</title>
        <authorList>
            <person name="Tanaka T."/>
            <person name="Maeda Y."/>
            <person name="Veluchamy A."/>
            <person name="Tanaka M."/>
            <person name="Abida H."/>
            <person name="Marechal E."/>
            <person name="Bowler C."/>
            <person name="Muto M."/>
            <person name="Sunaga Y."/>
            <person name="Tanaka M."/>
            <person name="Yoshino T."/>
            <person name="Taniguchi T."/>
            <person name="Fukuda Y."/>
            <person name="Nemoto M."/>
            <person name="Matsumoto M."/>
            <person name="Wong P.S."/>
            <person name="Aburatani S."/>
            <person name="Fujibuchi W."/>
        </authorList>
    </citation>
    <scope>NUCLEOTIDE SEQUENCE [LARGE SCALE GENOMIC DNA]</scope>
    <source>
        <strain evidence="2 3">JPCC DA0580</strain>
    </source>
</reference>
<protein>
    <submittedName>
        <fullName evidence="2">Uncharacterized protein</fullName>
    </submittedName>
</protein>
<comment type="caution">
    <text evidence="2">The sequence shown here is derived from an EMBL/GenBank/DDBJ whole genome shotgun (WGS) entry which is preliminary data.</text>
</comment>
<feature type="compositionally biased region" description="Polar residues" evidence="1">
    <location>
        <begin position="95"/>
        <end position="115"/>
    </location>
</feature>
<feature type="region of interest" description="Disordered" evidence="1">
    <location>
        <begin position="85"/>
        <end position="157"/>
    </location>
</feature>
<evidence type="ECO:0000313" key="2">
    <source>
        <dbReference type="EMBL" id="GAX24171.1"/>
    </source>
</evidence>
<proteinExistence type="predicted"/>
<dbReference type="InParanoid" id="A0A1Z5KDJ0"/>
<organism evidence="2 3">
    <name type="scientific">Fistulifera solaris</name>
    <name type="common">Oleaginous diatom</name>
    <dbReference type="NCBI Taxonomy" id="1519565"/>
    <lineage>
        <taxon>Eukaryota</taxon>
        <taxon>Sar</taxon>
        <taxon>Stramenopiles</taxon>
        <taxon>Ochrophyta</taxon>
        <taxon>Bacillariophyta</taxon>
        <taxon>Bacillariophyceae</taxon>
        <taxon>Bacillariophycidae</taxon>
        <taxon>Naviculales</taxon>
        <taxon>Naviculaceae</taxon>
        <taxon>Fistulifera</taxon>
    </lineage>
</organism>
<feature type="compositionally biased region" description="Polar residues" evidence="1">
    <location>
        <begin position="142"/>
        <end position="155"/>
    </location>
</feature>
<feature type="compositionally biased region" description="Polar residues" evidence="1">
    <location>
        <begin position="35"/>
        <end position="44"/>
    </location>
</feature>
<evidence type="ECO:0000313" key="3">
    <source>
        <dbReference type="Proteomes" id="UP000198406"/>
    </source>
</evidence>
<feature type="region of interest" description="Disordered" evidence="1">
    <location>
        <begin position="21"/>
        <end position="56"/>
    </location>
</feature>
<evidence type="ECO:0000256" key="1">
    <source>
        <dbReference type="SAM" id="MobiDB-lite"/>
    </source>
</evidence>
<dbReference type="EMBL" id="BDSP01000207">
    <property type="protein sequence ID" value="GAX24171.1"/>
    <property type="molecule type" value="Genomic_DNA"/>
</dbReference>
<name>A0A1Z5KDJ0_FISSO</name>
<accession>A0A1Z5KDJ0</accession>
<keyword evidence="3" id="KW-1185">Reference proteome</keyword>
<feature type="compositionally biased region" description="Basic residues" evidence="1">
    <location>
        <begin position="121"/>
        <end position="134"/>
    </location>
</feature>
<dbReference type="Proteomes" id="UP000198406">
    <property type="component" value="Unassembled WGS sequence"/>
</dbReference>
<dbReference type="AlphaFoldDB" id="A0A1Z5KDJ0"/>